<accession>A0A699UH37</accession>
<protein>
    <submittedName>
        <fullName evidence="1">Uncharacterized protein</fullName>
    </submittedName>
</protein>
<sequence length="116" mass="13547">MFFATMDLLTFNDLLATPFDFSNIELKYNLQVYLNVLTDKYDWNYPKGDRYLFDLSKPLPLQGPPVHQTVDADYLFNTDLEYLKTSDPEVTYTSSITKIRAARYEIKGIEDMVPML</sequence>
<name>A0A699UH37_TANCI</name>
<organism evidence="1">
    <name type="scientific">Tanacetum cinerariifolium</name>
    <name type="common">Dalmatian daisy</name>
    <name type="synonym">Chrysanthemum cinerariifolium</name>
    <dbReference type="NCBI Taxonomy" id="118510"/>
    <lineage>
        <taxon>Eukaryota</taxon>
        <taxon>Viridiplantae</taxon>
        <taxon>Streptophyta</taxon>
        <taxon>Embryophyta</taxon>
        <taxon>Tracheophyta</taxon>
        <taxon>Spermatophyta</taxon>
        <taxon>Magnoliopsida</taxon>
        <taxon>eudicotyledons</taxon>
        <taxon>Gunneridae</taxon>
        <taxon>Pentapetalae</taxon>
        <taxon>asterids</taxon>
        <taxon>campanulids</taxon>
        <taxon>Asterales</taxon>
        <taxon>Asteraceae</taxon>
        <taxon>Asteroideae</taxon>
        <taxon>Anthemideae</taxon>
        <taxon>Anthemidinae</taxon>
        <taxon>Tanacetum</taxon>
    </lineage>
</organism>
<dbReference type="EMBL" id="BKCJ011332977">
    <property type="protein sequence ID" value="GFD21880.1"/>
    <property type="molecule type" value="Genomic_DNA"/>
</dbReference>
<dbReference type="AlphaFoldDB" id="A0A699UH37"/>
<proteinExistence type="predicted"/>
<comment type="caution">
    <text evidence="1">The sequence shown here is derived from an EMBL/GenBank/DDBJ whole genome shotgun (WGS) entry which is preliminary data.</text>
</comment>
<reference evidence="1" key="1">
    <citation type="journal article" date="2019" name="Sci. Rep.">
        <title>Draft genome of Tanacetum cinerariifolium, the natural source of mosquito coil.</title>
        <authorList>
            <person name="Yamashiro T."/>
            <person name="Shiraishi A."/>
            <person name="Satake H."/>
            <person name="Nakayama K."/>
        </authorList>
    </citation>
    <scope>NUCLEOTIDE SEQUENCE</scope>
</reference>
<gene>
    <name evidence="1" type="ORF">Tci_893849</name>
</gene>
<evidence type="ECO:0000313" key="1">
    <source>
        <dbReference type="EMBL" id="GFD21880.1"/>
    </source>
</evidence>